<protein>
    <submittedName>
        <fullName evidence="1">Uncharacterized protein</fullName>
    </submittedName>
</protein>
<sequence length="450" mass="51734">MLPHGFVRWQTIQLLLCPEDHSRFLQEAVRKFDIVNPVTKDIFPKDIPQSVFPAEPDPEIVEWHESLSKKLEHDFWASNAGIFPGSSTPQNGQSRKRSGNSRNPSQNSHDYFSKKNSSRSAADVPPRMPARDKNSQHFYPHDQNLSPLNENSESAPQKNRRRSRQESPSSVRETHSSQSFRRSRPPPLAEGRRGRSCTPNRRRWRREHSTDSSDSPNSSESTEYLFVRRRRPQARHMEPPGVRRHSHDAGGSRQRDWSRSPPRTPTYTLKEERHSHPPTRKYYYSHVHADNEEGPHGSPAPRYYPHQERYANEFSQDYQYPSHIAPAPTRKSIYPNPPPPVTPMPPRPKEYHNSQPSYPRPEPVASSFGGRRNSHSQAPSTTSPYSRYVAPQAPMPYAPSPPSSRRNLKQKAPGKGQSRVDPETTYTVSSSAKYQPPAPGSNRRYRRDWE</sequence>
<proteinExistence type="predicted"/>
<gene>
    <name evidence="1" type="ORF">LOY88_003080</name>
</gene>
<dbReference type="EMBL" id="JALBCA010000039">
    <property type="protein sequence ID" value="KAI2387391.1"/>
    <property type="molecule type" value="Genomic_DNA"/>
</dbReference>
<accession>A0ACB8UX57</accession>
<evidence type="ECO:0000313" key="1">
    <source>
        <dbReference type="EMBL" id="KAI2387391.1"/>
    </source>
</evidence>
<organism evidence="1">
    <name type="scientific">Ophidiomyces ophidiicola</name>
    <dbReference type="NCBI Taxonomy" id="1387563"/>
    <lineage>
        <taxon>Eukaryota</taxon>
        <taxon>Fungi</taxon>
        <taxon>Dikarya</taxon>
        <taxon>Ascomycota</taxon>
        <taxon>Pezizomycotina</taxon>
        <taxon>Eurotiomycetes</taxon>
        <taxon>Eurotiomycetidae</taxon>
        <taxon>Onygenales</taxon>
        <taxon>Onygenaceae</taxon>
        <taxon>Ophidiomyces</taxon>
    </lineage>
</organism>
<name>A0ACB8UX57_9EURO</name>
<comment type="caution">
    <text evidence="1">The sequence shown here is derived from an EMBL/GenBank/DDBJ whole genome shotgun (WGS) entry which is preliminary data.</text>
</comment>
<reference evidence="1" key="1">
    <citation type="journal article" date="2022" name="bioRxiv">
        <title>Population genetic analysis of Ophidiomyces ophidiicola, the causative agent of snake fungal disease, indicates recent introductions to the USA.</title>
        <authorList>
            <person name="Ladner J.T."/>
            <person name="Palmer J.M."/>
            <person name="Ettinger C.L."/>
            <person name="Stajich J.E."/>
            <person name="Farrell T.M."/>
            <person name="Glorioso B.M."/>
            <person name="Lawson B."/>
            <person name="Price S.J."/>
            <person name="Stengle A.G."/>
            <person name="Grear D.A."/>
            <person name="Lorch J.M."/>
        </authorList>
    </citation>
    <scope>NUCLEOTIDE SEQUENCE</scope>
    <source>
        <strain evidence="1">NWHC 24266-5</strain>
    </source>
</reference>